<name>A0A9W8XP06_9PLEO</name>
<dbReference type="EMBL" id="JAPEUX010000004">
    <property type="protein sequence ID" value="KAJ4354288.1"/>
    <property type="molecule type" value="Genomic_DNA"/>
</dbReference>
<sequence length="211" mass="23171">MSSGGGGHAAPAPAPSPALAPARPPSRPPAAQEEGQEEEGACAPLEEEWEDDFESLSLRTNPPDMGEVRYTVDWSQLSKSTRLRRTHAELIAGDKYGMEAEDPCDACRKSSTSAAATTGRSRQVITTCRVYRREAIPRGRKVGFQCAACRLSGKQCTRSSDARAESRKEKEKKKGTRCGRKANTEEQAAAALKRRNALRRERRAKKKEARK</sequence>
<protein>
    <submittedName>
        <fullName evidence="2">Uncharacterized protein</fullName>
    </submittedName>
</protein>
<feature type="compositionally biased region" description="Basic residues" evidence="1">
    <location>
        <begin position="192"/>
        <end position="211"/>
    </location>
</feature>
<evidence type="ECO:0000256" key="1">
    <source>
        <dbReference type="SAM" id="MobiDB-lite"/>
    </source>
</evidence>
<dbReference type="GeneID" id="80909552"/>
<feature type="compositionally biased region" description="Acidic residues" evidence="1">
    <location>
        <begin position="34"/>
        <end position="54"/>
    </location>
</feature>
<comment type="caution">
    <text evidence="2">The sequence shown here is derived from an EMBL/GenBank/DDBJ whole genome shotgun (WGS) entry which is preliminary data.</text>
</comment>
<feature type="compositionally biased region" description="Pro residues" evidence="1">
    <location>
        <begin position="12"/>
        <end position="28"/>
    </location>
</feature>
<evidence type="ECO:0000313" key="2">
    <source>
        <dbReference type="EMBL" id="KAJ4354288.1"/>
    </source>
</evidence>
<feature type="region of interest" description="Disordered" evidence="1">
    <location>
        <begin position="155"/>
        <end position="211"/>
    </location>
</feature>
<reference evidence="2" key="1">
    <citation type="submission" date="2022-10" db="EMBL/GenBank/DDBJ databases">
        <title>Tapping the CABI collections for fungal endophytes: first genome assemblies for Collariella, Neodidymelliopsis, Ascochyta clinopodiicola, Didymella pomorum, Didymosphaeria variabile, Neocosmospora piperis and Neocucurbitaria cava.</title>
        <authorList>
            <person name="Hill R."/>
        </authorList>
    </citation>
    <scope>NUCLEOTIDE SEQUENCE</scope>
    <source>
        <strain evidence="2">IMI 356815</strain>
    </source>
</reference>
<accession>A0A9W8XP06</accession>
<organism evidence="2 3">
    <name type="scientific">Didymosphaeria variabile</name>
    <dbReference type="NCBI Taxonomy" id="1932322"/>
    <lineage>
        <taxon>Eukaryota</taxon>
        <taxon>Fungi</taxon>
        <taxon>Dikarya</taxon>
        <taxon>Ascomycota</taxon>
        <taxon>Pezizomycotina</taxon>
        <taxon>Dothideomycetes</taxon>
        <taxon>Pleosporomycetidae</taxon>
        <taxon>Pleosporales</taxon>
        <taxon>Massarineae</taxon>
        <taxon>Didymosphaeriaceae</taxon>
        <taxon>Didymosphaeria</taxon>
    </lineage>
</organism>
<evidence type="ECO:0000313" key="3">
    <source>
        <dbReference type="Proteomes" id="UP001140513"/>
    </source>
</evidence>
<dbReference type="RefSeq" id="XP_056072062.1">
    <property type="nucleotide sequence ID" value="XM_056214795.1"/>
</dbReference>
<keyword evidence="3" id="KW-1185">Reference proteome</keyword>
<feature type="region of interest" description="Disordered" evidence="1">
    <location>
        <begin position="1"/>
        <end position="66"/>
    </location>
</feature>
<dbReference type="AlphaFoldDB" id="A0A9W8XP06"/>
<feature type="compositionally biased region" description="Basic and acidic residues" evidence="1">
    <location>
        <begin position="160"/>
        <end position="169"/>
    </location>
</feature>
<dbReference type="Proteomes" id="UP001140513">
    <property type="component" value="Unassembled WGS sequence"/>
</dbReference>
<proteinExistence type="predicted"/>
<feature type="compositionally biased region" description="Basic residues" evidence="1">
    <location>
        <begin position="170"/>
        <end position="180"/>
    </location>
</feature>
<gene>
    <name evidence="2" type="ORF">N0V89_006022</name>
</gene>